<accession>A0A9Q1BF68</accession>
<evidence type="ECO:0000313" key="2">
    <source>
        <dbReference type="Proteomes" id="UP001152320"/>
    </source>
</evidence>
<dbReference type="PANTHER" id="PTHR33198:SF19">
    <property type="entry name" value="CCHC-TYPE DOMAIN-CONTAINING PROTEIN"/>
    <property type="match status" value="1"/>
</dbReference>
<organism evidence="1 2">
    <name type="scientific">Holothuria leucospilota</name>
    <name type="common">Black long sea cucumber</name>
    <name type="synonym">Mertensiothuria leucospilota</name>
    <dbReference type="NCBI Taxonomy" id="206669"/>
    <lineage>
        <taxon>Eukaryota</taxon>
        <taxon>Metazoa</taxon>
        <taxon>Echinodermata</taxon>
        <taxon>Eleutherozoa</taxon>
        <taxon>Echinozoa</taxon>
        <taxon>Holothuroidea</taxon>
        <taxon>Aspidochirotacea</taxon>
        <taxon>Aspidochirotida</taxon>
        <taxon>Holothuriidae</taxon>
        <taxon>Holothuria</taxon>
    </lineage>
</organism>
<evidence type="ECO:0000313" key="1">
    <source>
        <dbReference type="EMBL" id="KAJ8023223.1"/>
    </source>
</evidence>
<keyword evidence="2" id="KW-1185">Reference proteome</keyword>
<gene>
    <name evidence="1" type="ORF">HOLleu_35561</name>
</gene>
<proteinExistence type="predicted"/>
<name>A0A9Q1BF68_HOLLE</name>
<protein>
    <recommendedName>
        <fullName evidence="3">Retrotransposon gag domain-containing protein</fullName>
    </recommendedName>
</protein>
<sequence length="142" mass="16098">MTVFRSIGAFDEKEELFEDYSDRCDAFIEANGITKEKRVHFVLATVGASAYKLLKDLSSPGLPNTKTYTELKQLLNNHYSSKPIVIAERHKFWTSAQGEQESVSDFIVQLENLSTKCNFGDFLNDALRDRLVSCLHGKMVKT</sequence>
<comment type="caution">
    <text evidence="1">The sequence shown here is derived from an EMBL/GenBank/DDBJ whole genome shotgun (WGS) entry which is preliminary data.</text>
</comment>
<dbReference type="Proteomes" id="UP001152320">
    <property type="component" value="Chromosome 19"/>
</dbReference>
<dbReference type="OrthoDB" id="6778909at2759"/>
<reference evidence="1" key="1">
    <citation type="submission" date="2021-10" db="EMBL/GenBank/DDBJ databases">
        <title>Tropical sea cucumber genome reveals ecological adaptation and Cuvierian tubules defense mechanism.</title>
        <authorList>
            <person name="Chen T."/>
        </authorList>
    </citation>
    <scope>NUCLEOTIDE SEQUENCE</scope>
    <source>
        <strain evidence="1">Nanhai2018</strain>
        <tissue evidence="1">Muscle</tissue>
    </source>
</reference>
<dbReference type="EMBL" id="JAIZAY010000019">
    <property type="protein sequence ID" value="KAJ8023223.1"/>
    <property type="molecule type" value="Genomic_DNA"/>
</dbReference>
<dbReference type="AlphaFoldDB" id="A0A9Q1BF68"/>
<evidence type="ECO:0008006" key="3">
    <source>
        <dbReference type="Google" id="ProtNLM"/>
    </source>
</evidence>
<dbReference type="PANTHER" id="PTHR33198">
    <property type="entry name" value="ANK_REP_REGION DOMAIN-CONTAINING PROTEIN-RELATED"/>
    <property type="match status" value="1"/>
</dbReference>